<dbReference type="NCBIfam" id="NF033674">
    <property type="entry name" value="stress_OB_fold"/>
    <property type="match status" value="1"/>
</dbReference>
<keyword evidence="2" id="KW-0472">Membrane</keyword>
<dbReference type="PANTHER" id="PTHR36571">
    <property type="entry name" value="PROTEIN YGIW"/>
    <property type="match status" value="1"/>
</dbReference>
<keyword evidence="1" id="KW-0732">Signal</keyword>
<protein>
    <submittedName>
        <fullName evidence="3">Protein YgiW</fullName>
    </submittedName>
</protein>
<keyword evidence="2" id="KW-1133">Transmembrane helix</keyword>
<evidence type="ECO:0000256" key="1">
    <source>
        <dbReference type="ARBA" id="ARBA00022729"/>
    </source>
</evidence>
<proteinExistence type="predicted"/>
<name>A0A0H3L5Q3_PANAA</name>
<dbReference type="Pfam" id="PF04076">
    <property type="entry name" value="BOF"/>
    <property type="match status" value="1"/>
</dbReference>
<dbReference type="SUPFAM" id="SSF101756">
    <property type="entry name" value="Hypothetical protein YgiW"/>
    <property type="match status" value="1"/>
</dbReference>
<dbReference type="EMBL" id="AP012032">
    <property type="protein sequence ID" value="BAK13253.1"/>
    <property type="molecule type" value="Genomic_DNA"/>
</dbReference>
<dbReference type="InterPro" id="IPR016052">
    <property type="entry name" value="YgiW/YdeI"/>
</dbReference>
<dbReference type="PANTHER" id="PTHR36571:SF1">
    <property type="entry name" value="PROTEIN YGIW"/>
    <property type="match status" value="1"/>
</dbReference>
<dbReference type="NCBIfam" id="TIGR00156">
    <property type="entry name" value="YgiW/YdeI family stress tolerance OB fold protein"/>
    <property type="match status" value="1"/>
</dbReference>
<dbReference type="InterPro" id="IPR036700">
    <property type="entry name" value="BOBF_sf"/>
</dbReference>
<evidence type="ECO:0000256" key="2">
    <source>
        <dbReference type="SAM" id="Phobius"/>
    </source>
</evidence>
<evidence type="ECO:0000313" key="3">
    <source>
        <dbReference type="EMBL" id="BAK13253.1"/>
    </source>
</evidence>
<dbReference type="AlphaFoldDB" id="A0A0H3L5Q3"/>
<dbReference type="eggNOG" id="COG3111">
    <property type="taxonomic scope" value="Bacteria"/>
</dbReference>
<keyword evidence="2" id="KW-0812">Transmembrane</keyword>
<dbReference type="KEGG" id="paj:PAJ_3173"/>
<gene>
    <name evidence="3" type="primary">ygiW</name>
    <name evidence="3" type="ordered locus">PAJ_3173</name>
</gene>
<reference evidence="4" key="1">
    <citation type="journal article" date="2012" name="Appl. Microbiol. Biotechnol.">
        <title>The complete genome sequence of Pantoea ananatis AJ13355, an organism with great biotechnological potential.</title>
        <authorList>
            <person name="Hara Y."/>
            <person name="Kadotani N."/>
            <person name="Izui H."/>
            <person name="Katashkina J.I."/>
            <person name="Kuvaeva T.M."/>
            <person name="Andreeva I.G."/>
            <person name="Golubeva L.I."/>
            <person name="Malko D.B."/>
            <person name="Makeev V.J."/>
            <person name="Mashko S.V."/>
            <person name="Kozlov Y.I."/>
        </authorList>
    </citation>
    <scope>NUCLEOTIDE SEQUENCE [LARGE SCALE GENOMIC DNA]</scope>
    <source>
        <strain evidence="4">AJ13355</strain>
    </source>
</reference>
<dbReference type="Gene3D" id="2.40.50.200">
    <property type="entry name" value="Bacterial OB-fold"/>
    <property type="match status" value="1"/>
</dbReference>
<organism evidence="3 4">
    <name type="scientific">Pantoea ananatis (strain AJ13355)</name>
    <dbReference type="NCBI Taxonomy" id="932677"/>
    <lineage>
        <taxon>Bacteria</taxon>
        <taxon>Pseudomonadati</taxon>
        <taxon>Pseudomonadota</taxon>
        <taxon>Gammaproteobacteria</taxon>
        <taxon>Enterobacterales</taxon>
        <taxon>Erwiniaceae</taxon>
        <taxon>Pantoea</taxon>
    </lineage>
</organism>
<dbReference type="PATRIC" id="fig|932677.3.peg.3667"/>
<feature type="transmembrane region" description="Helical" evidence="2">
    <location>
        <begin position="40"/>
        <end position="57"/>
    </location>
</feature>
<dbReference type="Proteomes" id="UP000006690">
    <property type="component" value="Chromosome"/>
</dbReference>
<sequence>MSLAKNCVYFCLKILLRTLCFTTVTTLTASWTRGDKMKKYAALLAVTMLASAPVFAAQQGGFVDPNAPAPAAHQQQGGFKTDQSSVVTVKQAEEMKDDSWITVRGQLEKQIGDEDYVFRDQTGTMKVEIDHKRWNGLTVSPKDHVELTGELDKDFNSIELDVKQVKKLP</sequence>
<dbReference type="InterPro" id="IPR005220">
    <property type="entry name" value="CarO-like"/>
</dbReference>
<dbReference type="HOGENOM" id="CLU_118907_1_0_6"/>
<evidence type="ECO:0000313" key="4">
    <source>
        <dbReference type="Proteomes" id="UP000006690"/>
    </source>
</evidence>
<accession>A0A0H3L5Q3</accession>